<evidence type="ECO:0000313" key="2">
    <source>
        <dbReference type="EMBL" id="SMF19157.1"/>
    </source>
</evidence>
<feature type="transmembrane region" description="Helical" evidence="1">
    <location>
        <begin position="130"/>
        <end position="151"/>
    </location>
</feature>
<sequence>MRMPISTALPRPWLPFGLVGMVVLWSALGAHDAATWWLEAIPAVLGLPLVWWLWPRFAWSPLAVWAMSLHAMVLLVGAHYTYALTPLGFWLQELFDFSRNHYDRIGHLAQGFFPAILAREVLRRQTPLQGGWLTFMVVCFCMALSACYELVEWWTALAIGAAADAFLATQGDPWDTQWDMFLALCGALVSQLFFARVHERQIGRLSALTIDTL</sequence>
<organism evidence="2 3">
    <name type="scientific">Pseudogulbenkiania subflava DSM 22618</name>
    <dbReference type="NCBI Taxonomy" id="1123014"/>
    <lineage>
        <taxon>Bacteria</taxon>
        <taxon>Pseudomonadati</taxon>
        <taxon>Pseudomonadota</taxon>
        <taxon>Betaproteobacteria</taxon>
        <taxon>Neisseriales</taxon>
        <taxon>Chromobacteriaceae</taxon>
        <taxon>Pseudogulbenkiania</taxon>
    </lineage>
</organism>
<gene>
    <name evidence="2" type="ORF">SAMN02745746_01749</name>
</gene>
<keyword evidence="3" id="KW-1185">Reference proteome</keyword>
<protein>
    <submittedName>
        <fullName evidence="2">Putative membrane protein</fullName>
    </submittedName>
</protein>
<dbReference type="Pfam" id="PF09997">
    <property type="entry name" value="DUF2238"/>
    <property type="match status" value="1"/>
</dbReference>
<dbReference type="EMBL" id="FXAG01000008">
    <property type="protein sequence ID" value="SMF19157.1"/>
    <property type="molecule type" value="Genomic_DNA"/>
</dbReference>
<dbReference type="InterPro" id="IPR014509">
    <property type="entry name" value="YjdF-like"/>
</dbReference>
<feature type="transmembrane region" description="Helical" evidence="1">
    <location>
        <begin position="62"/>
        <end position="82"/>
    </location>
</feature>
<feature type="transmembrane region" description="Helical" evidence="1">
    <location>
        <begin position="36"/>
        <end position="55"/>
    </location>
</feature>
<evidence type="ECO:0000313" key="3">
    <source>
        <dbReference type="Proteomes" id="UP000192920"/>
    </source>
</evidence>
<dbReference type="PIRSF" id="PIRSF020606">
    <property type="entry name" value="UCP020606"/>
    <property type="match status" value="1"/>
</dbReference>
<evidence type="ECO:0000256" key="1">
    <source>
        <dbReference type="SAM" id="Phobius"/>
    </source>
</evidence>
<reference evidence="3" key="1">
    <citation type="submission" date="2017-04" db="EMBL/GenBank/DDBJ databases">
        <authorList>
            <person name="Varghese N."/>
            <person name="Submissions S."/>
        </authorList>
    </citation>
    <scope>NUCLEOTIDE SEQUENCE [LARGE SCALE GENOMIC DNA]</scope>
    <source>
        <strain evidence="3">DSM 22618</strain>
    </source>
</reference>
<accession>A0A1Y6BMY9</accession>
<feature type="transmembrane region" description="Helical" evidence="1">
    <location>
        <begin position="12"/>
        <end position="30"/>
    </location>
</feature>
<dbReference type="Proteomes" id="UP000192920">
    <property type="component" value="Unassembled WGS sequence"/>
</dbReference>
<keyword evidence="1" id="KW-0472">Membrane</keyword>
<keyword evidence="1" id="KW-0812">Transmembrane</keyword>
<name>A0A1Y6BMY9_9NEIS</name>
<keyword evidence="1" id="KW-1133">Transmembrane helix</keyword>
<dbReference type="InterPro" id="IPR058534">
    <property type="entry name" value="YjdF"/>
</dbReference>
<proteinExistence type="predicted"/>
<dbReference type="AlphaFoldDB" id="A0A1Y6BMY9"/>
<dbReference type="STRING" id="1123014.SAMN02745746_01749"/>